<dbReference type="InterPro" id="IPR019021">
    <property type="entry name" value="Mms22"/>
</dbReference>
<evidence type="ECO:0000256" key="1">
    <source>
        <dbReference type="SAM" id="MobiDB-lite"/>
    </source>
</evidence>
<dbReference type="Proteomes" id="UP000037122">
    <property type="component" value="Unassembled WGS sequence"/>
</dbReference>
<organism evidence="2 3">
    <name type="scientific">Candidozyma auris</name>
    <name type="common">Yeast</name>
    <name type="synonym">Candida auris</name>
    <dbReference type="NCBI Taxonomy" id="498019"/>
    <lineage>
        <taxon>Eukaryota</taxon>
        <taxon>Fungi</taxon>
        <taxon>Dikarya</taxon>
        <taxon>Ascomycota</taxon>
        <taxon>Saccharomycotina</taxon>
        <taxon>Pichiomycetes</taxon>
        <taxon>Metschnikowiaceae</taxon>
        <taxon>Candidozyma</taxon>
    </lineage>
</organism>
<feature type="compositionally biased region" description="Basic and acidic residues" evidence="1">
    <location>
        <begin position="430"/>
        <end position="444"/>
    </location>
</feature>
<feature type="compositionally biased region" description="Basic residues" evidence="1">
    <location>
        <begin position="407"/>
        <end position="416"/>
    </location>
</feature>
<feature type="compositionally biased region" description="Polar residues" evidence="1">
    <location>
        <begin position="445"/>
        <end position="471"/>
    </location>
</feature>
<evidence type="ECO:0000313" key="3">
    <source>
        <dbReference type="Proteomes" id="UP000037122"/>
    </source>
</evidence>
<dbReference type="GO" id="GO:0005634">
    <property type="term" value="C:nucleus"/>
    <property type="evidence" value="ECO:0007669"/>
    <property type="project" value="InterPro"/>
</dbReference>
<dbReference type="EMBL" id="LGST01000020">
    <property type="protein sequence ID" value="KND99957.1"/>
    <property type="molecule type" value="Genomic_DNA"/>
</dbReference>
<dbReference type="VEuPathDB" id="FungiDB:CJJ07_000641"/>
<name>A0A0L0P0K6_CANAR</name>
<proteinExistence type="predicted"/>
<reference evidence="3" key="1">
    <citation type="journal article" date="2015" name="BMC Genomics">
        <title>Draft genome of a commonly misdiagnosed multidrug resistant pathogen Candida auris.</title>
        <authorList>
            <person name="Chatterjee S."/>
            <person name="Alampalli S.V."/>
            <person name="Nageshan R.K."/>
            <person name="Chettiar S.T."/>
            <person name="Joshi S."/>
            <person name="Tatu U.S."/>
        </authorList>
    </citation>
    <scope>NUCLEOTIDE SEQUENCE [LARGE SCALE GENOMIC DNA]</scope>
    <source>
        <strain evidence="3">6684</strain>
    </source>
</reference>
<dbReference type="VEuPathDB" id="FungiDB:QG37_02894"/>
<dbReference type="GO" id="GO:0006281">
    <property type="term" value="P:DNA repair"/>
    <property type="evidence" value="ECO:0007669"/>
    <property type="project" value="InterPro"/>
</dbReference>
<evidence type="ECO:0000313" key="2">
    <source>
        <dbReference type="EMBL" id="KND99957.1"/>
    </source>
</evidence>
<dbReference type="GO" id="GO:0031297">
    <property type="term" value="P:replication fork processing"/>
    <property type="evidence" value="ECO:0007669"/>
    <property type="project" value="InterPro"/>
</dbReference>
<comment type="caution">
    <text evidence="2">The sequence shown here is derived from an EMBL/GenBank/DDBJ whole genome shotgun (WGS) entry which is preliminary data.</text>
</comment>
<dbReference type="VEuPathDB" id="FungiDB:B9J08_000922"/>
<dbReference type="VEuPathDB" id="FungiDB:CJI96_0003177"/>
<accession>A0A0L0P0K6</accession>
<feature type="region of interest" description="Disordered" evidence="1">
    <location>
        <begin position="404"/>
        <end position="504"/>
    </location>
</feature>
<protein>
    <submittedName>
        <fullName evidence="2">Uncharacterized protein</fullName>
    </submittedName>
</protein>
<sequence length="1571" mass="181455">MDAVPDSDGENSLPVLSVAAIDTELLRRLFDFLSSDTKHRLIEEAQGTLFEEMYKHIEREMPQSSPEKILIQSSSPQKEYLLMEISQIPEATPASQAQLETSQLETPRTFGRSLRRRTFASRHPYVADQADYLGICTIDGLNEMFSEDDDLVSVAKVLNQLYLKRKKRYPDEERYKARNFYAHLGKSKAMALQGDPDAESMELQDEILSSQANYEPENNSDDEDQELIPFEDIEQHKVPPRVHDLASDSEDESDNLIDVHSPLREKHVSKVRKYKLSKKVRRLERPRKGLAIRKAGSGLTGTNPLEHELDHFIQPDDEPEEYTPNHKAFFQPQITSYHLDLSEMVQYVSSSDYNSDSESDIFSEMEAANTSISSDIQEPQHNHLDHYFEGAALEADHINPLFASGVKSKHPKKKPQSRLSIQPPKRRKTALPEDKHHSIQHKLETSNYSSRSVKSRNRQSGTRRASYGSLNSRRRMQPLTQNNGAKNRQALRPKSKAVGRLNQKQSVLSINVDSDSDKENRNVVKGVLSRPYRENKFLATTAFEVESLTKFVSEHKSYIAGIQPAHFNPSRSSLFSDNHFNSSESILAILELRRVHTIGDGFIFFPHVDTVSFSLAGRSYVFGLFQEESSKSELVNVLFHLQKLMFLVKALLNDFVRNEMKVAVRGITKWLLIHRQSISHSIWDILEQILDNFTKLQTKEIRKKQTFFYASLLFIFYVACQFEKLVVTGCDKEAFEKFHRFCTDFWSTLFRTYDPMDLSAAYSGEHPSELLESLCMMNFIFSDKRETWWPSVNEALQELNPLLDSSFESFNMMYTLASMCPPAKYNWSPFVTILNTFQSTKDAEAHHDFIDVCQLVHNNLNWPLEERLVLSLYSSFAKRKFTNFESETSIPTSIGLVQSRHDLPQDTVFERFLGFVYEYISGLSDRKEVKRLITKLVASSQYHYQKGRKYQIMFVNRLNLMLLLFQISDVELKGLFCSLIDQIIEFKDMFLFSRAVDAFHAFVEISERKQQEIPTVAFDSLLKCFCTSYDRIQGMPSLLKKLIDDGLNLIDNSKIMQTLRFLNVFDLSSIPDKLRSGILNRILSFAEVLRTQGSPGENVSELVEMLIRSIISFLSSQMNRLPVNVLQHDALIESTIEKSIQIWIHLAHANDTQNWNFMMLQKYQYLGNEYLRERFALYFCWVYLNQGITSRSVILEMDKLLCKAIIATSLSKYIPLLFTSLSNTAGSLITFRNQSEPHQLLIQGQRFQILSNVLHQLSRSSSMVKSEKVLLVADMVKQLEAEYNLHYDKPQVIEFLRRIISVMSSTSIQLLENNSDFWAVSEKLGFPSKRLQTTWALSTNKERILMLNVEFVNAIRFEKSYAEALGKWISSDNTSLLYALLEIYLMAAKNHELYWAHVCYLVKYIYFRLQCCMVNVVDRLFDRLLKLMLNVVRLASPMEDTPYVLYQVEAISICTGIMHFGIYTYDGYEELDQHLRHADLFLAYFSGEKGKVNHGLFTDTTLGELKTSEGPAYLPPHEHTPEEHKKAIQSLQVCISRLQDKRHQTWMNQQPAEDFDSDFFDYTKEVLDIKF</sequence>
<dbReference type="VEuPathDB" id="FungiDB:CJJ09_002881"/>
<dbReference type="VEuPathDB" id="FungiDB:CJI97_000940"/>
<gene>
    <name evidence="2" type="ORF">QG37_02894</name>
</gene>
<dbReference type="Pfam" id="PF09462">
    <property type="entry name" value="Mus7"/>
    <property type="match status" value="2"/>
</dbReference>